<accession>A0A484ZGY4</accession>
<dbReference type="EMBL" id="CAADJA010000002">
    <property type="protein sequence ID" value="VFS47847.1"/>
    <property type="molecule type" value="Genomic_DNA"/>
</dbReference>
<evidence type="ECO:0000256" key="4">
    <source>
        <dbReference type="ARBA" id="ARBA00022989"/>
    </source>
</evidence>
<evidence type="ECO:0000256" key="3">
    <source>
        <dbReference type="ARBA" id="ARBA00022692"/>
    </source>
</evidence>
<evidence type="ECO:0000256" key="7">
    <source>
        <dbReference type="ARBA" id="ARBA00038684"/>
    </source>
</evidence>
<gene>
    <name evidence="9" type="primary">yjjP_1</name>
    <name evidence="9" type="ORF">NCTC12282_02789</name>
</gene>
<evidence type="ECO:0000313" key="9">
    <source>
        <dbReference type="EMBL" id="VFS47847.1"/>
    </source>
</evidence>
<dbReference type="GO" id="GO:0015744">
    <property type="term" value="P:succinate transport"/>
    <property type="evidence" value="ECO:0007669"/>
    <property type="project" value="TreeGrafter"/>
</dbReference>
<dbReference type="Pfam" id="PF06738">
    <property type="entry name" value="ThrE"/>
    <property type="match status" value="1"/>
</dbReference>
<reference evidence="9 10" key="1">
    <citation type="submission" date="2019-03" db="EMBL/GenBank/DDBJ databases">
        <authorList>
            <consortium name="Pathogen Informatics"/>
        </authorList>
    </citation>
    <scope>NUCLEOTIDE SEQUENCE [LARGE SCALE GENOMIC DNA]</scope>
    <source>
        <strain evidence="9 10">NCTC12282</strain>
    </source>
</reference>
<comment type="similarity">
    <text evidence="6">Belongs to the ThrE exporter (TC 2.A.79) family.</text>
</comment>
<keyword evidence="5" id="KW-0472">Membrane</keyword>
<protein>
    <submittedName>
        <fullName evidence="9">Inner membrane protein YjjP</fullName>
    </submittedName>
</protein>
<keyword evidence="4" id="KW-1133">Transmembrane helix</keyword>
<feature type="domain" description="Threonine/serine exporter-like N-terminal" evidence="8">
    <location>
        <begin position="15"/>
        <end position="94"/>
    </location>
</feature>
<dbReference type="Proteomes" id="UP000373449">
    <property type="component" value="Unassembled WGS sequence"/>
</dbReference>
<comment type="subcellular location">
    <subcellularLocation>
        <location evidence="1">Cell membrane</location>
        <topology evidence="1">Multi-pass membrane protein</topology>
    </subcellularLocation>
</comment>
<dbReference type="GO" id="GO:0022857">
    <property type="term" value="F:transmembrane transporter activity"/>
    <property type="evidence" value="ECO:0007669"/>
    <property type="project" value="InterPro"/>
</dbReference>
<evidence type="ECO:0000256" key="5">
    <source>
        <dbReference type="ARBA" id="ARBA00023136"/>
    </source>
</evidence>
<keyword evidence="3" id="KW-0812">Transmembrane</keyword>
<keyword evidence="2" id="KW-1003">Cell membrane</keyword>
<dbReference type="GO" id="GO:0005886">
    <property type="term" value="C:plasma membrane"/>
    <property type="evidence" value="ECO:0007669"/>
    <property type="project" value="UniProtKB-SubCell"/>
</dbReference>
<evidence type="ECO:0000256" key="1">
    <source>
        <dbReference type="ARBA" id="ARBA00004651"/>
    </source>
</evidence>
<evidence type="ECO:0000313" key="10">
    <source>
        <dbReference type="Proteomes" id="UP000373449"/>
    </source>
</evidence>
<sequence>MESDKIQPRQRDITRLCIQCALLLLQHGAESTLVEQLSFRLGKALGVDNVESSISANAVVLSTVHHGHCLTSTRKNIDRGINMHMVTEVQRIVILASIDY</sequence>
<evidence type="ECO:0000256" key="6">
    <source>
        <dbReference type="ARBA" id="ARBA00034125"/>
    </source>
</evidence>
<evidence type="ECO:0000259" key="8">
    <source>
        <dbReference type="Pfam" id="PF06738"/>
    </source>
</evidence>
<evidence type="ECO:0000256" key="2">
    <source>
        <dbReference type="ARBA" id="ARBA00022475"/>
    </source>
</evidence>
<comment type="subunit">
    <text evidence="7">The transporter is composed of YjjB and YjjP.</text>
</comment>
<dbReference type="InterPro" id="IPR010619">
    <property type="entry name" value="ThrE-like_N"/>
</dbReference>
<dbReference type="AlphaFoldDB" id="A0A484ZGY4"/>
<dbReference type="PANTHER" id="PTHR34390">
    <property type="entry name" value="UPF0442 PROTEIN YJJB-RELATED"/>
    <property type="match status" value="1"/>
</dbReference>
<dbReference type="PANTHER" id="PTHR34390:SF2">
    <property type="entry name" value="SUCCINATE TRANSPORTER SUBUNIT YJJP-RELATED"/>
    <property type="match status" value="1"/>
</dbReference>
<proteinExistence type="inferred from homology"/>
<organism evidence="9 10">
    <name type="scientific">Budvicia aquatica</name>
    <dbReference type="NCBI Taxonomy" id="82979"/>
    <lineage>
        <taxon>Bacteria</taxon>
        <taxon>Pseudomonadati</taxon>
        <taxon>Pseudomonadota</taxon>
        <taxon>Gammaproteobacteria</taxon>
        <taxon>Enterobacterales</taxon>
        <taxon>Budviciaceae</taxon>
        <taxon>Budvicia</taxon>
    </lineage>
</organism>
<dbReference type="InterPro" id="IPR050539">
    <property type="entry name" value="ThrE_Dicarb/AminoAcid_Exp"/>
</dbReference>
<name>A0A484ZGY4_9GAMM</name>